<proteinExistence type="predicted"/>
<gene>
    <name evidence="2" type="ORF">EYC84_001596</name>
</gene>
<comment type="caution">
    <text evidence="2">The sequence shown here is derived from an EMBL/GenBank/DDBJ whole genome shotgun (WGS) entry which is preliminary data.</text>
</comment>
<feature type="region of interest" description="Disordered" evidence="1">
    <location>
        <begin position="31"/>
        <end position="61"/>
    </location>
</feature>
<reference evidence="2 3" key="1">
    <citation type="submission" date="2019-06" db="EMBL/GenBank/DDBJ databases">
        <title>Genome Sequence of the Brown Rot Fungal Pathogen Monilinia fructicola.</title>
        <authorList>
            <person name="De Miccolis Angelini R.M."/>
            <person name="Landi L."/>
            <person name="Abate D."/>
            <person name="Pollastro S."/>
            <person name="Romanazzi G."/>
            <person name="Faretra F."/>
        </authorList>
    </citation>
    <scope>NUCLEOTIDE SEQUENCE [LARGE SCALE GENOMIC DNA]</scope>
    <source>
        <strain evidence="2 3">Mfrc123</strain>
    </source>
</reference>
<evidence type="ECO:0000256" key="1">
    <source>
        <dbReference type="SAM" id="MobiDB-lite"/>
    </source>
</evidence>
<protein>
    <submittedName>
        <fullName evidence="2">Uncharacterized protein</fullName>
    </submittedName>
</protein>
<dbReference type="VEuPathDB" id="FungiDB:MFRU_016g01010"/>
<dbReference type="AlphaFoldDB" id="A0A5M9JU36"/>
<organism evidence="2 3">
    <name type="scientific">Monilinia fructicola</name>
    <name type="common">Brown rot fungus</name>
    <name type="synonym">Ciboria fructicola</name>
    <dbReference type="NCBI Taxonomy" id="38448"/>
    <lineage>
        <taxon>Eukaryota</taxon>
        <taxon>Fungi</taxon>
        <taxon>Dikarya</taxon>
        <taxon>Ascomycota</taxon>
        <taxon>Pezizomycotina</taxon>
        <taxon>Leotiomycetes</taxon>
        <taxon>Helotiales</taxon>
        <taxon>Sclerotiniaceae</taxon>
        <taxon>Monilinia</taxon>
    </lineage>
</organism>
<evidence type="ECO:0000313" key="2">
    <source>
        <dbReference type="EMBL" id="KAA8571599.1"/>
    </source>
</evidence>
<dbReference type="Proteomes" id="UP000322873">
    <property type="component" value="Unassembled WGS sequence"/>
</dbReference>
<feature type="region of interest" description="Disordered" evidence="1">
    <location>
        <begin position="98"/>
        <end position="123"/>
    </location>
</feature>
<dbReference type="EMBL" id="VICG01000005">
    <property type="protein sequence ID" value="KAA8571599.1"/>
    <property type="molecule type" value="Genomic_DNA"/>
</dbReference>
<evidence type="ECO:0000313" key="3">
    <source>
        <dbReference type="Proteomes" id="UP000322873"/>
    </source>
</evidence>
<name>A0A5M9JU36_MONFR</name>
<sequence length="335" mass="37281">MSPKTASCDTTLSGLYDGLYGTQNELRSSSSLNDVTLSGDSRVPLSENHSSAQLHSHPRIHRPARLNWHRTGLVGQSQGLSSKDYSNDQWLNVRRALAASDSDEETELSKEQKDTPQNTPSKLDLGYHEMLESLGSLPLQDSTSLPTTPTNHENSCNITYTISEFQSPASSPATVCIYPSPTGSFSTSTITPDPSPFRVVSNSLQRRTIARRPTHTQYTYIVLHDSMPLAADSFSRTTITGVYTTLEEANGFVERIAEETCRDVPEEHFTLLVEKDGEYGFDILDMERHVLHKVYIDKQAVRGEWSEMTETEGMGIMREKIEDDDVFNGLANLSL</sequence>
<keyword evidence="3" id="KW-1185">Reference proteome</keyword>
<accession>A0A5M9JU36</accession>